<gene>
    <name evidence="4" type="ORF">S01H1_55942</name>
</gene>
<proteinExistence type="inferred from homology"/>
<comment type="similarity">
    <text evidence="1">Belongs to the UDPGP type 1 family.</text>
</comment>
<dbReference type="Gene3D" id="3.90.550.10">
    <property type="entry name" value="Spore Coat Polysaccharide Biosynthesis Protein SpsA, Chain A"/>
    <property type="match status" value="1"/>
</dbReference>
<evidence type="ECO:0000256" key="3">
    <source>
        <dbReference type="ARBA" id="ARBA00022695"/>
    </source>
</evidence>
<dbReference type="PANTHER" id="PTHR11952:SF2">
    <property type="entry name" value="LD24639P"/>
    <property type="match status" value="1"/>
</dbReference>
<sequence length="258" mass="28892">VAVTPVGNRTLFELFADTIKAVRRRYTVAVPWYIMTSPANHQRTIEYFTAHEYFALPQDDIVMFEQGMLPMFSFDGAILMAEKHRVALGPDGHGGSLKALVKSGALKDMQARGIEIISYFQIDNPLVKPFDPLFIGLHAKTGAEMSAKVTPKADDLERVGNVCIHDGKLTVVEYSDFPDELAHARNADGSRRFDAGNLAIHLLNVGFVDRIIAQRFDLPYQRAEKSVTRMDENGFQRTPREPNAIKLETFVFDALHLA</sequence>
<dbReference type="EMBL" id="BARS01036385">
    <property type="protein sequence ID" value="GAG15011.1"/>
    <property type="molecule type" value="Genomic_DNA"/>
</dbReference>
<organism evidence="4">
    <name type="scientific">marine sediment metagenome</name>
    <dbReference type="NCBI Taxonomy" id="412755"/>
    <lineage>
        <taxon>unclassified sequences</taxon>
        <taxon>metagenomes</taxon>
        <taxon>ecological metagenomes</taxon>
    </lineage>
</organism>
<feature type="non-terminal residue" evidence="4">
    <location>
        <position position="258"/>
    </location>
</feature>
<accession>X0WQQ7</accession>
<evidence type="ECO:0000256" key="2">
    <source>
        <dbReference type="ARBA" id="ARBA00022679"/>
    </source>
</evidence>
<evidence type="ECO:0000256" key="1">
    <source>
        <dbReference type="ARBA" id="ARBA00010401"/>
    </source>
</evidence>
<dbReference type="InterPro" id="IPR039741">
    <property type="entry name" value="UDP-sugar_pyrophosphorylase"/>
</dbReference>
<dbReference type="SUPFAM" id="SSF53448">
    <property type="entry name" value="Nucleotide-diphospho-sugar transferases"/>
    <property type="match status" value="1"/>
</dbReference>
<dbReference type="GO" id="GO:0070569">
    <property type="term" value="F:uridylyltransferase activity"/>
    <property type="evidence" value="ECO:0007669"/>
    <property type="project" value="InterPro"/>
</dbReference>
<keyword evidence="2" id="KW-0808">Transferase</keyword>
<dbReference type="Pfam" id="PF01704">
    <property type="entry name" value="UDPGP"/>
    <property type="match status" value="1"/>
</dbReference>
<comment type="caution">
    <text evidence="4">The sequence shown here is derived from an EMBL/GenBank/DDBJ whole genome shotgun (WGS) entry which is preliminary data.</text>
</comment>
<dbReference type="AlphaFoldDB" id="X0WQQ7"/>
<reference evidence="4" key="1">
    <citation type="journal article" date="2014" name="Front. Microbiol.">
        <title>High frequency of phylogenetically diverse reductive dehalogenase-homologous genes in deep subseafloor sedimentary metagenomes.</title>
        <authorList>
            <person name="Kawai M."/>
            <person name="Futagami T."/>
            <person name="Toyoda A."/>
            <person name="Takaki Y."/>
            <person name="Nishi S."/>
            <person name="Hori S."/>
            <person name="Arai W."/>
            <person name="Tsubouchi T."/>
            <person name="Morono Y."/>
            <person name="Uchiyama I."/>
            <person name="Ito T."/>
            <person name="Fujiyama A."/>
            <person name="Inagaki F."/>
            <person name="Takami H."/>
        </authorList>
    </citation>
    <scope>NUCLEOTIDE SEQUENCE</scope>
    <source>
        <strain evidence="4">Expedition CK06-06</strain>
    </source>
</reference>
<dbReference type="InterPro" id="IPR029044">
    <property type="entry name" value="Nucleotide-diphossugar_trans"/>
</dbReference>
<name>X0WQQ7_9ZZZZ</name>
<evidence type="ECO:0000313" key="4">
    <source>
        <dbReference type="EMBL" id="GAG15011.1"/>
    </source>
</evidence>
<keyword evidence="3" id="KW-0548">Nucleotidyltransferase</keyword>
<dbReference type="PANTHER" id="PTHR11952">
    <property type="entry name" value="UDP- GLUCOSE PYROPHOSPHORYLASE"/>
    <property type="match status" value="1"/>
</dbReference>
<dbReference type="InterPro" id="IPR002618">
    <property type="entry name" value="UDPGP_fam"/>
</dbReference>
<protein>
    <submittedName>
        <fullName evidence="4">Uncharacterized protein</fullName>
    </submittedName>
</protein>
<feature type="non-terminal residue" evidence="4">
    <location>
        <position position="1"/>
    </location>
</feature>